<dbReference type="Gene3D" id="1.25.40.20">
    <property type="entry name" value="Ankyrin repeat-containing domain"/>
    <property type="match status" value="4"/>
</dbReference>
<gene>
    <name evidence="4" type="ORF">BDV95DRAFT_599845</name>
</gene>
<dbReference type="InterPro" id="IPR036770">
    <property type="entry name" value="Ankyrin_rpt-contain_sf"/>
</dbReference>
<dbReference type="PANTHER" id="PTHR24123:SF33">
    <property type="entry name" value="PROTEIN HOS4"/>
    <property type="match status" value="1"/>
</dbReference>
<organism evidence="4 5">
    <name type="scientific">Massariosphaeria phaeospora</name>
    <dbReference type="NCBI Taxonomy" id="100035"/>
    <lineage>
        <taxon>Eukaryota</taxon>
        <taxon>Fungi</taxon>
        <taxon>Dikarya</taxon>
        <taxon>Ascomycota</taxon>
        <taxon>Pezizomycotina</taxon>
        <taxon>Dothideomycetes</taxon>
        <taxon>Pleosporomycetidae</taxon>
        <taxon>Pleosporales</taxon>
        <taxon>Pleosporales incertae sedis</taxon>
        <taxon>Massariosphaeria</taxon>
    </lineage>
</organism>
<sequence length="1385" mass="149710">MKARRSLQELVQDAGILPIVDRQPCLPAPSQPAIIASEDDHMLARNLLAQQRRNNPEWRDPNKQLTRLFRTSTEKKKLQDTTRWEFTQDEVDEALSAIIDKPTTSPGLVQAFLNLGAKVNFVETSEDKQKSIKKPHGALRRRSTVLQQAATFRKPDSVSLLASSGADQTTLDEGLKAALTSNDISCVRELLRHGADINKFPNALADAVRSNDQNLARLLLRAPKALRPEIISSCLPAAVQHKSEAIISLLIGYGADPNFNNASALHTAISSREYRVAVALAAGPIPLAPVSLQGLLVPVLKMPTAQELHQFLQLLLCCGLSPDSSGLSALLVAASKRNDNPLAHMLISYGVSTESNEAECLRHAIANANWVLADLILETPLSPAHVSVALAVLPTDAPRPERFRIISALVQKGATGPPMGRWLLRAVEEGDLPLVDLLLHAGAPLEAGNNSPLHAAVARKDSKSLRILLNARPSPQSIANVFPMLRPNYSSVERLDTTRLLLEHGARGTEVDQALVDAIVDTSGSRDLALITELVRHGANVNHDNGKVISVAVVQADLSVLHLLCGSKPSSISTSRALPLAFDASGARHATTLQIIELLLANGAEDDSAFKTLRIAVNGGPGNLDIIMRLIETSSRLLGSAFQYAIALDQAQKKAPILHALLQKGIPQEALDEALTAETRQVVSSTDTTILELLLQNGASVNHRDGEALSAGVAAGNIALIKLLLNGKDSASKASIKKAFRALFQDSTLRHTNSTKSDMVEIARELLVRGVEQPSIDSALRTVLNPANQYSNVEVFVDLLLQYHANVNTADGTCFAYAARLSFDVFNKLVAQKPDFRIIAPALIQSRPEEDTLITALQKLFDHGCTSDDLDAHNCALPQKPALVLILQQYPRSSALVKLLLSHGCNPDITSPDTLDPSVGEESLPALLWALGQPQKTISSSVILALIGGGASTTRASPASEASPIILAAREGRPDIVQELLEHGADASARDIHNRSALFYAASTSVPEVVQLLAPSALKDDGSLHEAARCLQLEATRTLLQHNHNPNFPSRLHSGRNALGELCLHASATTSSQRTRLRQLIRLLLDHGANPKFQARNEKSCVLLALDNPHSTIAVTDALLESEIWEDLNDEAHMYRDAATALWYSPLSYTEHIPTASRTPHKPALISLLLDKSCTRKFYSETAAQQPPGATGIPPPIARLVDRQKDHALSLTLAQEAAAHAATLAESTHRAHLRRAAESAAADLAAQRAATSTRNALQQSTHELALSHMHSTERAKRSDAAAWHAQTLAQTREQDSARAQIAERSASAAFAHEGRLARLREGELEHRVGVERKALLDKEALYERNVARQERVTERVNESARLHARLRQERPAIEGSGPGTWGSVD</sequence>
<evidence type="ECO:0000256" key="1">
    <source>
        <dbReference type="ARBA" id="ARBA00022737"/>
    </source>
</evidence>
<dbReference type="PANTHER" id="PTHR24123">
    <property type="entry name" value="ANKYRIN REPEAT-CONTAINING"/>
    <property type="match status" value="1"/>
</dbReference>
<reference evidence="4 5" key="1">
    <citation type="submission" date="2020-01" db="EMBL/GenBank/DDBJ databases">
        <authorList>
            <consortium name="DOE Joint Genome Institute"/>
            <person name="Haridas S."/>
            <person name="Albert R."/>
            <person name="Binder M."/>
            <person name="Bloem J."/>
            <person name="Labutti K."/>
            <person name="Salamov A."/>
            <person name="Andreopoulos B."/>
            <person name="Baker S.E."/>
            <person name="Barry K."/>
            <person name="Bills G."/>
            <person name="Bluhm B.H."/>
            <person name="Cannon C."/>
            <person name="Castanera R."/>
            <person name="Culley D.E."/>
            <person name="Daum C."/>
            <person name="Ezra D."/>
            <person name="Gonzalez J.B."/>
            <person name="Henrissat B."/>
            <person name="Kuo A."/>
            <person name="Liang C."/>
            <person name="Lipzen A."/>
            <person name="Lutzoni F."/>
            <person name="Magnuson J."/>
            <person name="Mondo S."/>
            <person name="Nolan M."/>
            <person name="Ohm R."/>
            <person name="Pangilinan J."/>
            <person name="Park H.-J.H."/>
            <person name="Ramirez L."/>
            <person name="Alfaro M."/>
            <person name="Sun H."/>
            <person name="Tritt A."/>
            <person name="Yoshinaga Y."/>
            <person name="Zwiers L.-H.L."/>
            <person name="Turgeon B.G."/>
            <person name="Goodwin S.B."/>
            <person name="Spatafora J.W."/>
            <person name="Crous P.W."/>
            <person name="Grigoriev I.V."/>
        </authorList>
    </citation>
    <scope>NUCLEOTIDE SEQUENCE [LARGE SCALE GENOMIC DNA]</scope>
    <source>
        <strain evidence="4 5">CBS 611.86</strain>
    </source>
</reference>
<feature type="repeat" description="ANK" evidence="3">
    <location>
        <begin position="960"/>
        <end position="992"/>
    </location>
</feature>
<name>A0A7C8HYS1_9PLEO</name>
<dbReference type="InterPro" id="IPR002110">
    <property type="entry name" value="Ankyrin_rpt"/>
</dbReference>
<proteinExistence type="predicted"/>
<dbReference type="PROSITE" id="PS50088">
    <property type="entry name" value="ANK_REPEAT"/>
    <property type="match status" value="1"/>
</dbReference>
<evidence type="ECO:0000256" key="3">
    <source>
        <dbReference type="PROSITE-ProRule" id="PRU00023"/>
    </source>
</evidence>
<dbReference type="EMBL" id="JAADJZ010000034">
    <property type="protein sequence ID" value="KAF2865389.1"/>
    <property type="molecule type" value="Genomic_DNA"/>
</dbReference>
<evidence type="ECO:0000256" key="2">
    <source>
        <dbReference type="ARBA" id="ARBA00023043"/>
    </source>
</evidence>
<protein>
    <submittedName>
        <fullName evidence="4">Ankyrin repeat-containing domain protein</fullName>
    </submittedName>
</protein>
<dbReference type="Pfam" id="PF12796">
    <property type="entry name" value="Ank_2"/>
    <property type="match status" value="1"/>
</dbReference>
<dbReference type="PROSITE" id="PS50297">
    <property type="entry name" value="ANK_REP_REGION"/>
    <property type="match status" value="1"/>
</dbReference>
<keyword evidence="2 3" id="KW-0040">ANK repeat</keyword>
<dbReference type="SMART" id="SM00248">
    <property type="entry name" value="ANK"/>
    <property type="match status" value="10"/>
</dbReference>
<comment type="caution">
    <text evidence="4">The sequence shown here is derived from an EMBL/GenBank/DDBJ whole genome shotgun (WGS) entry which is preliminary data.</text>
</comment>
<evidence type="ECO:0000313" key="4">
    <source>
        <dbReference type="EMBL" id="KAF2865389.1"/>
    </source>
</evidence>
<keyword evidence="1" id="KW-0677">Repeat</keyword>
<dbReference type="Proteomes" id="UP000481861">
    <property type="component" value="Unassembled WGS sequence"/>
</dbReference>
<accession>A0A7C8HYS1</accession>
<dbReference type="InterPro" id="IPR051165">
    <property type="entry name" value="Multifunctional_ANK_Repeat"/>
</dbReference>
<keyword evidence="5" id="KW-1185">Reference proteome</keyword>
<dbReference type="SUPFAM" id="SSF48403">
    <property type="entry name" value="Ankyrin repeat"/>
    <property type="match status" value="3"/>
</dbReference>
<evidence type="ECO:0000313" key="5">
    <source>
        <dbReference type="Proteomes" id="UP000481861"/>
    </source>
</evidence>
<dbReference type="OrthoDB" id="3182339at2759"/>